<evidence type="ECO:0000256" key="1">
    <source>
        <dbReference type="SAM" id="Phobius"/>
    </source>
</evidence>
<proteinExistence type="predicted"/>
<gene>
    <name evidence="3" type="ORF">HWD57_13710</name>
</gene>
<keyword evidence="1" id="KW-1133">Transmembrane helix</keyword>
<dbReference type="Pfam" id="PF07589">
    <property type="entry name" value="PEP-CTERM"/>
    <property type="match status" value="1"/>
</dbReference>
<dbReference type="Proteomes" id="UP000509684">
    <property type="component" value="Chromosome"/>
</dbReference>
<dbReference type="KEGG" id="acog:HWD57_13710"/>
<dbReference type="NCBIfam" id="TIGR02595">
    <property type="entry name" value="PEP_CTERM"/>
    <property type="match status" value="1"/>
</dbReference>
<feature type="transmembrane region" description="Helical" evidence="1">
    <location>
        <begin position="31"/>
        <end position="47"/>
    </location>
</feature>
<feature type="domain" description="Ice-binding protein C-terminal" evidence="2">
    <location>
        <begin position="28"/>
        <end position="50"/>
    </location>
</feature>
<evidence type="ECO:0000259" key="2">
    <source>
        <dbReference type="Pfam" id="PF07589"/>
    </source>
</evidence>
<protein>
    <submittedName>
        <fullName evidence="3">PEP-CTERM sorting domain-containing protein</fullName>
    </submittedName>
</protein>
<dbReference type="InterPro" id="IPR013424">
    <property type="entry name" value="Ice-binding_C"/>
</dbReference>
<keyword evidence="1" id="KW-0472">Membrane</keyword>
<reference evidence="3 4" key="1">
    <citation type="journal article" date="2019" name="Microbiome">
        <title>Annotated bacterial chromosomes from frame-shift-corrected long-read metagenomic data.</title>
        <authorList>
            <person name="Arumugam K."/>
            <person name="Bagci C."/>
            <person name="Bessarab I."/>
            <person name="Beier S."/>
            <person name="Buchfink B."/>
            <person name="Gorska A."/>
            <person name="Qiu G."/>
            <person name="Huson D.H."/>
            <person name="Williams R.B.H."/>
        </authorList>
    </citation>
    <scope>NUCLEOTIDE SEQUENCE [LARGE SCALE GENOMIC DNA]</scope>
    <source>
        <strain evidence="3">SSA1</strain>
    </source>
</reference>
<dbReference type="AlphaFoldDB" id="A0A7D5NE72"/>
<sequence length="50" mass="5398">MEPYNSTVFEGTLDRFVLNGPGNPVTHVPEPASILLLSLGLIGIVGLRHR</sequence>
<name>A0A7D5NE72_9PROT</name>
<evidence type="ECO:0000313" key="4">
    <source>
        <dbReference type="Proteomes" id="UP000509684"/>
    </source>
</evidence>
<dbReference type="EMBL" id="CP058708">
    <property type="protein sequence ID" value="QLH52572.1"/>
    <property type="molecule type" value="Genomic_DNA"/>
</dbReference>
<accession>A0A7D5NE72</accession>
<organism evidence="3 4">
    <name type="scientific">Candidatus Accumulibacter cognatus</name>
    <dbReference type="NCBI Taxonomy" id="2954383"/>
    <lineage>
        <taxon>Bacteria</taxon>
        <taxon>Pseudomonadati</taxon>
        <taxon>Pseudomonadota</taxon>
        <taxon>Betaproteobacteria</taxon>
        <taxon>Candidatus Accumulibacter</taxon>
    </lineage>
</organism>
<keyword evidence="1" id="KW-0812">Transmembrane</keyword>
<evidence type="ECO:0000313" key="3">
    <source>
        <dbReference type="EMBL" id="QLH52572.1"/>
    </source>
</evidence>